<protein>
    <submittedName>
        <fullName evidence="2">Uncharacterized protein</fullName>
    </submittedName>
</protein>
<comment type="caution">
    <text evidence="2">The sequence shown here is derived from an EMBL/GenBank/DDBJ whole genome shotgun (WGS) entry which is preliminary data.</text>
</comment>
<evidence type="ECO:0000313" key="2">
    <source>
        <dbReference type="EMBL" id="CAE1306981.1"/>
    </source>
</evidence>
<reference evidence="2" key="1">
    <citation type="submission" date="2021-01" db="EMBL/GenBank/DDBJ databases">
        <authorList>
            <person name="Li R."/>
            <person name="Bekaert M."/>
        </authorList>
    </citation>
    <scope>NUCLEOTIDE SEQUENCE</scope>
    <source>
        <strain evidence="2">Farmed</strain>
    </source>
</reference>
<name>A0A812DU16_ACAPH</name>
<evidence type="ECO:0000256" key="1">
    <source>
        <dbReference type="SAM" id="MobiDB-lite"/>
    </source>
</evidence>
<evidence type="ECO:0000313" key="3">
    <source>
        <dbReference type="Proteomes" id="UP000597762"/>
    </source>
</evidence>
<dbReference type="EMBL" id="CAHIKZ030004089">
    <property type="protein sequence ID" value="CAE1306981.1"/>
    <property type="molecule type" value="Genomic_DNA"/>
</dbReference>
<accession>A0A812DU16</accession>
<sequence length="180" mass="20706">MTDKHKLKYKAKNFACFAEIFQSKCPGLSRYYMFKAQKITQDLSDELSNSWRSKYQNHIIGRYLRSKNKVAVTCLLFSESLSKIRLKKKKQKKTTTVKNVSLLSPDSPLLTSTPSMSNLSMSSNNSKWEPDATPLSSKYCRITPSSRKKNSKKFDHLKKLFANQKMEAEDSLIDFLQSVT</sequence>
<organism evidence="2 3">
    <name type="scientific">Acanthosepion pharaonis</name>
    <name type="common">Pharaoh cuttlefish</name>
    <name type="synonym">Sepia pharaonis</name>
    <dbReference type="NCBI Taxonomy" id="158019"/>
    <lineage>
        <taxon>Eukaryota</taxon>
        <taxon>Metazoa</taxon>
        <taxon>Spiralia</taxon>
        <taxon>Lophotrochozoa</taxon>
        <taxon>Mollusca</taxon>
        <taxon>Cephalopoda</taxon>
        <taxon>Coleoidea</taxon>
        <taxon>Decapodiformes</taxon>
        <taxon>Sepiida</taxon>
        <taxon>Sepiina</taxon>
        <taxon>Sepiidae</taxon>
        <taxon>Acanthosepion</taxon>
    </lineage>
</organism>
<feature type="compositionally biased region" description="Low complexity" evidence="1">
    <location>
        <begin position="109"/>
        <end position="126"/>
    </location>
</feature>
<dbReference type="Proteomes" id="UP000597762">
    <property type="component" value="Unassembled WGS sequence"/>
</dbReference>
<proteinExistence type="predicted"/>
<keyword evidence="3" id="KW-1185">Reference proteome</keyword>
<gene>
    <name evidence="2" type="ORF">SPHA_59093</name>
</gene>
<feature type="region of interest" description="Disordered" evidence="1">
    <location>
        <begin position="109"/>
        <end position="131"/>
    </location>
</feature>
<dbReference type="AlphaFoldDB" id="A0A812DU16"/>